<dbReference type="HOGENOM" id="CLU_048199_3_1_1"/>
<dbReference type="PANTHER" id="PTHR11558:SF11">
    <property type="entry name" value="SPERMIDINE SYNTHASE"/>
    <property type="match status" value="1"/>
</dbReference>
<reference evidence="1 2" key="1">
    <citation type="journal article" date="2011" name="Nature">
        <title>A high-resolution map of human evolutionary constraint using 29 mammals.</title>
        <authorList>
            <person name="Lindblad-Toh K."/>
            <person name="Garber M."/>
            <person name="Zuk O."/>
            <person name="Lin M.F."/>
            <person name="Parker B.J."/>
            <person name="Washietl S."/>
            <person name="Kheradpour P."/>
            <person name="Ernst J."/>
            <person name="Jordan G."/>
            <person name="Mauceli E."/>
            <person name="Ward L.D."/>
            <person name="Lowe C.B."/>
            <person name="Holloway A.K."/>
            <person name="Clamp M."/>
            <person name="Gnerre S."/>
            <person name="Alfoldi J."/>
            <person name="Beal K."/>
            <person name="Chang J."/>
            <person name="Clawson H."/>
            <person name="Cuff J."/>
            <person name="Di Palma F."/>
            <person name="Fitzgerald S."/>
            <person name="Flicek P."/>
            <person name="Guttman M."/>
            <person name="Hubisz M.J."/>
            <person name="Jaffe D.B."/>
            <person name="Jungreis I."/>
            <person name="Kent W.J."/>
            <person name="Kostka D."/>
            <person name="Lara M."/>
            <person name="Martins A.L."/>
            <person name="Massingham T."/>
            <person name="Moltke I."/>
            <person name="Raney B.J."/>
            <person name="Rasmussen M.D."/>
            <person name="Robinson J."/>
            <person name="Stark A."/>
            <person name="Vilella A.J."/>
            <person name="Wen J."/>
            <person name="Xie X."/>
            <person name="Zody M.C."/>
            <person name="Baldwin J."/>
            <person name="Bloom T."/>
            <person name="Chin C.W."/>
            <person name="Heiman D."/>
            <person name="Nicol R."/>
            <person name="Nusbaum C."/>
            <person name="Young S."/>
            <person name="Wilkinson J."/>
            <person name="Worley K.C."/>
            <person name="Kovar C.L."/>
            <person name="Muzny D.M."/>
            <person name="Gibbs R.A."/>
            <person name="Cree A."/>
            <person name="Dihn H.H."/>
            <person name="Fowler G."/>
            <person name="Jhangiani S."/>
            <person name="Joshi V."/>
            <person name="Lee S."/>
            <person name="Lewis L.R."/>
            <person name="Nazareth L.V."/>
            <person name="Okwuonu G."/>
            <person name="Santibanez J."/>
            <person name="Warren W.C."/>
            <person name="Mardis E.R."/>
            <person name="Weinstock G.M."/>
            <person name="Wilson R.K."/>
            <person name="Delehaunty K."/>
            <person name="Dooling D."/>
            <person name="Fronik C."/>
            <person name="Fulton L."/>
            <person name="Fulton B."/>
            <person name="Graves T."/>
            <person name="Minx P."/>
            <person name="Sodergren E."/>
            <person name="Birney E."/>
            <person name="Margulies E.H."/>
            <person name="Herrero J."/>
            <person name="Green E.D."/>
            <person name="Haussler D."/>
            <person name="Siepel A."/>
            <person name="Goldman N."/>
            <person name="Pollard K.S."/>
            <person name="Pedersen J.S."/>
            <person name="Lander E.S."/>
            <person name="Kellis M."/>
        </authorList>
    </citation>
    <scope>NUCLEOTIDE SEQUENCE [LARGE SCALE GENOMIC DNA]</scope>
</reference>
<dbReference type="InParanoid" id="G1QFG8"/>
<dbReference type="GO" id="GO:0008295">
    <property type="term" value="P:spermidine biosynthetic process"/>
    <property type="evidence" value="ECO:0007669"/>
    <property type="project" value="TreeGrafter"/>
</dbReference>
<keyword evidence="2" id="KW-1185">Reference proteome</keyword>
<name>G1QFG8_MYOLU</name>
<evidence type="ECO:0000313" key="1">
    <source>
        <dbReference type="Ensembl" id="ENSMLUP00000022451.1"/>
    </source>
</evidence>
<dbReference type="InterPro" id="IPR037163">
    <property type="entry name" value="Spermidine_synt_N_sf"/>
</dbReference>
<dbReference type="EMBL" id="AAPE02053935">
    <property type="status" value="NOT_ANNOTATED_CDS"/>
    <property type="molecule type" value="Genomic_DNA"/>
</dbReference>
<dbReference type="GeneTree" id="ENSGT00870000136521"/>
<dbReference type="Proteomes" id="UP000001074">
    <property type="component" value="Unassembled WGS sequence"/>
</dbReference>
<proteinExistence type="predicted"/>
<dbReference type="Ensembl" id="ENSMLUT00000026424.1">
    <property type="protein sequence ID" value="ENSMLUP00000022451.1"/>
    <property type="gene ID" value="ENSMLUG00000023264.1"/>
</dbReference>
<organism evidence="1 2">
    <name type="scientific">Myotis lucifugus</name>
    <name type="common">Little brown bat</name>
    <dbReference type="NCBI Taxonomy" id="59463"/>
    <lineage>
        <taxon>Eukaryota</taxon>
        <taxon>Metazoa</taxon>
        <taxon>Chordata</taxon>
        <taxon>Craniata</taxon>
        <taxon>Vertebrata</taxon>
        <taxon>Euteleostomi</taxon>
        <taxon>Mammalia</taxon>
        <taxon>Eutheria</taxon>
        <taxon>Laurasiatheria</taxon>
        <taxon>Chiroptera</taxon>
        <taxon>Yangochiroptera</taxon>
        <taxon>Vespertilionidae</taxon>
        <taxon>Myotis</taxon>
    </lineage>
</organism>
<dbReference type="PANTHER" id="PTHR11558">
    <property type="entry name" value="SPERMIDINE/SPERMINE SYNTHASE"/>
    <property type="match status" value="1"/>
</dbReference>
<sequence length="260" mass="28692">KEPGPHGPTFSGPAATREGWFPEMCSLWPGQALSLRSRFQDILAFSVLDGVTQSTERGRVSHEMIANQPACSHPKRTQVLVMGGPGVSCREGAEHFPVESGRPGARLDGAVTSSPLKRILPGMAIGYSSAKLTLHVGEGFQFMKQNDAFNVIITESSDPRGPAELFKEPDYQLMKMALEDGIRWGPGGCRWLRLGLIKDMQHFCRPPFPGPRAEKPPHQVQVPVQELRQKPVELRYCNSDVHPEAFVLPEFAREALNDVS</sequence>
<evidence type="ECO:0000313" key="2">
    <source>
        <dbReference type="Proteomes" id="UP000001074"/>
    </source>
</evidence>
<dbReference type="InterPro" id="IPR029063">
    <property type="entry name" value="SAM-dependent_MTases_sf"/>
</dbReference>
<reference evidence="1" key="2">
    <citation type="submission" date="2025-08" db="UniProtKB">
        <authorList>
            <consortium name="Ensembl"/>
        </authorList>
    </citation>
    <scope>IDENTIFICATION</scope>
</reference>
<dbReference type="Gene3D" id="2.30.140.10">
    <property type="entry name" value="Spermidine synthase, tetramerisation domain"/>
    <property type="match status" value="1"/>
</dbReference>
<dbReference type="GO" id="GO:0005829">
    <property type="term" value="C:cytosol"/>
    <property type="evidence" value="ECO:0007669"/>
    <property type="project" value="TreeGrafter"/>
</dbReference>
<dbReference type="OMA" id="WPGQAHF"/>
<accession>G1QFG8</accession>
<protein>
    <submittedName>
        <fullName evidence="1">Uncharacterized protein</fullName>
    </submittedName>
</protein>
<reference evidence="1" key="3">
    <citation type="submission" date="2025-09" db="UniProtKB">
        <authorList>
            <consortium name="Ensembl"/>
        </authorList>
    </citation>
    <scope>IDENTIFICATION</scope>
</reference>
<dbReference type="Gene3D" id="3.40.50.150">
    <property type="entry name" value="Vaccinia Virus protein VP39"/>
    <property type="match status" value="1"/>
</dbReference>
<dbReference type="AlphaFoldDB" id="G1QFG8"/>
<dbReference type="GO" id="GO:0004766">
    <property type="term" value="F:spermidine synthase activity"/>
    <property type="evidence" value="ECO:0007669"/>
    <property type="project" value="TreeGrafter"/>
</dbReference>
<dbReference type="STRING" id="59463.ENSMLUP00000022451"/>
<dbReference type="Pfam" id="PF01564">
    <property type="entry name" value="Spermine_synth"/>
    <property type="match status" value="1"/>
</dbReference>
<dbReference type="eggNOG" id="KOG1562">
    <property type="taxonomic scope" value="Eukaryota"/>
</dbReference>
<dbReference type="InterPro" id="IPR001045">
    <property type="entry name" value="Spermi_synthase"/>
</dbReference>
<dbReference type="SUPFAM" id="SSF53335">
    <property type="entry name" value="S-adenosyl-L-methionine-dependent methyltransferases"/>
    <property type="match status" value="1"/>
</dbReference>